<organism evidence="1 2">
    <name type="scientific">Caerostris darwini</name>
    <dbReference type="NCBI Taxonomy" id="1538125"/>
    <lineage>
        <taxon>Eukaryota</taxon>
        <taxon>Metazoa</taxon>
        <taxon>Ecdysozoa</taxon>
        <taxon>Arthropoda</taxon>
        <taxon>Chelicerata</taxon>
        <taxon>Arachnida</taxon>
        <taxon>Araneae</taxon>
        <taxon>Araneomorphae</taxon>
        <taxon>Entelegynae</taxon>
        <taxon>Araneoidea</taxon>
        <taxon>Araneidae</taxon>
        <taxon>Caerostris</taxon>
    </lineage>
</organism>
<dbReference type="EMBL" id="BPLQ01001104">
    <property type="protein sequence ID" value="GIX78566.1"/>
    <property type="molecule type" value="Genomic_DNA"/>
</dbReference>
<comment type="caution">
    <text evidence="1">The sequence shown here is derived from an EMBL/GenBank/DDBJ whole genome shotgun (WGS) entry which is preliminary data.</text>
</comment>
<dbReference type="AlphaFoldDB" id="A0AAV4N4F7"/>
<evidence type="ECO:0000313" key="1">
    <source>
        <dbReference type="EMBL" id="GIX78566.1"/>
    </source>
</evidence>
<gene>
    <name evidence="1" type="ORF">CDAR_542821</name>
</gene>
<protein>
    <recommendedName>
        <fullName evidence="3">Ribosomal protein S19</fullName>
    </recommendedName>
</protein>
<accession>A0AAV4N4F7</accession>
<reference evidence="1 2" key="1">
    <citation type="submission" date="2021-06" db="EMBL/GenBank/DDBJ databases">
        <title>Caerostris darwini draft genome.</title>
        <authorList>
            <person name="Kono N."/>
            <person name="Arakawa K."/>
        </authorList>
    </citation>
    <scope>NUCLEOTIDE SEQUENCE [LARGE SCALE GENOMIC DNA]</scope>
</reference>
<dbReference type="Proteomes" id="UP001054837">
    <property type="component" value="Unassembled WGS sequence"/>
</dbReference>
<keyword evidence="2" id="KW-1185">Reference proteome</keyword>
<evidence type="ECO:0008006" key="3">
    <source>
        <dbReference type="Google" id="ProtNLM"/>
    </source>
</evidence>
<proteinExistence type="predicted"/>
<name>A0AAV4N4F7_9ARAC</name>
<evidence type="ECO:0000313" key="2">
    <source>
        <dbReference type="Proteomes" id="UP001054837"/>
    </source>
</evidence>
<sequence length="138" mass="15548">MQSKESLDFCLIRSSNDKPSSHHTNLSPSALLRTPTSKRNSLFLEVLLSANLQLFTPEVAKIITLVPGKRKKGRKSRIKAMFKEENFSPLREGIQSLTFSRDITSPFEVHGRIMYSFRGAPERNIHTVDGLRSGFGKS</sequence>